<dbReference type="EMBL" id="BJHY01000001">
    <property type="protein sequence ID" value="GDY71544.1"/>
    <property type="molecule type" value="Genomic_DNA"/>
</dbReference>
<proteinExistence type="predicted"/>
<dbReference type="AlphaFoldDB" id="A0A4D4MIL2"/>
<name>A0A4D4MIL2_STRAX</name>
<gene>
    <name evidence="2" type="ORF">SAV31267_010290</name>
</gene>
<evidence type="ECO:0000313" key="2">
    <source>
        <dbReference type="EMBL" id="GDY71544.1"/>
    </source>
</evidence>
<evidence type="ECO:0000256" key="1">
    <source>
        <dbReference type="ARBA" id="ARBA00023002"/>
    </source>
</evidence>
<dbReference type="SUPFAM" id="SSF53720">
    <property type="entry name" value="ALDH-like"/>
    <property type="match status" value="1"/>
</dbReference>
<dbReference type="InterPro" id="IPR016161">
    <property type="entry name" value="Ald_DH/histidinol_DH"/>
</dbReference>
<dbReference type="Gene3D" id="3.40.605.10">
    <property type="entry name" value="Aldehyde Dehydrogenase, Chain A, domain 1"/>
    <property type="match status" value="1"/>
</dbReference>
<dbReference type="Proteomes" id="UP000299211">
    <property type="component" value="Unassembled WGS sequence"/>
</dbReference>
<organism evidence="2 3">
    <name type="scientific">Streptomyces avermitilis</name>
    <dbReference type="NCBI Taxonomy" id="33903"/>
    <lineage>
        <taxon>Bacteria</taxon>
        <taxon>Bacillati</taxon>
        <taxon>Actinomycetota</taxon>
        <taxon>Actinomycetes</taxon>
        <taxon>Kitasatosporales</taxon>
        <taxon>Streptomycetaceae</taxon>
        <taxon>Streptomyces</taxon>
    </lineage>
</organism>
<comment type="caution">
    <text evidence="2">The sequence shown here is derived from an EMBL/GenBank/DDBJ whole genome shotgun (WGS) entry which is preliminary data.</text>
</comment>
<dbReference type="GO" id="GO:0016491">
    <property type="term" value="F:oxidoreductase activity"/>
    <property type="evidence" value="ECO:0007669"/>
    <property type="project" value="UniProtKB-KW"/>
</dbReference>
<evidence type="ECO:0000313" key="3">
    <source>
        <dbReference type="Proteomes" id="UP000299211"/>
    </source>
</evidence>
<sequence length="72" mass="8092">MSEIRTLRNYIDGEFVDAKDGRTLPVVDPTTGEVYASSPLSGRQTWTRRWQPRRRPFLCGATPPRAPGRGCS</sequence>
<keyword evidence="1" id="KW-0560">Oxidoreductase</keyword>
<dbReference type="InterPro" id="IPR016162">
    <property type="entry name" value="Ald_DH_N"/>
</dbReference>
<evidence type="ECO:0008006" key="4">
    <source>
        <dbReference type="Google" id="ProtNLM"/>
    </source>
</evidence>
<protein>
    <recommendedName>
        <fullName evidence="4">Aldehyde dehydrogenase domain-containing protein</fullName>
    </recommendedName>
</protein>
<reference evidence="2 3" key="1">
    <citation type="submission" date="2019-04" db="EMBL/GenBank/DDBJ databases">
        <title>Draft genome sequences of Streptomyces avermitilis ATCC 31267.</title>
        <authorList>
            <person name="Komaki H."/>
            <person name="Tamura T."/>
            <person name="Hosoyama A."/>
        </authorList>
    </citation>
    <scope>NUCLEOTIDE SEQUENCE [LARGE SCALE GENOMIC DNA]</scope>
    <source>
        <strain evidence="2 3">ATCC 31267</strain>
    </source>
</reference>
<accession>A0A4D4MIL2</accession>